<sequence>MTEGNDPELGSITREMYIDATPDIVYEVVSQPEHITQWWSDELTLDGDEPGASGVISFGEPDGPDFHAESFQIVEAVPPTTFSFHWCYPDDDAELAGRALLVTFTLTPRGAGTWVSMTETGFREKGWEAAVLEQIYHDHVQGWGQHLPVLIAYAEQVGARRTAPR</sequence>
<dbReference type="Proteomes" id="UP000550729">
    <property type="component" value="Unassembled WGS sequence"/>
</dbReference>
<dbReference type="InterPro" id="IPR013538">
    <property type="entry name" value="ASHA1/2-like_C"/>
</dbReference>
<evidence type="ECO:0000259" key="2">
    <source>
        <dbReference type="Pfam" id="PF08327"/>
    </source>
</evidence>
<evidence type="ECO:0000313" key="4">
    <source>
        <dbReference type="Proteomes" id="UP000550729"/>
    </source>
</evidence>
<proteinExistence type="inferred from homology"/>
<gene>
    <name evidence="3" type="ORF">HH308_25255</name>
</gene>
<name>A0A848L277_9ACTN</name>
<accession>A0A848L277</accession>
<dbReference type="InterPro" id="IPR023393">
    <property type="entry name" value="START-like_dom_sf"/>
</dbReference>
<keyword evidence="4" id="KW-1185">Reference proteome</keyword>
<feature type="domain" description="Activator of Hsp90 ATPase homologue 1/2-like C-terminal" evidence="2">
    <location>
        <begin position="19"/>
        <end position="154"/>
    </location>
</feature>
<dbReference type="SUPFAM" id="SSF55961">
    <property type="entry name" value="Bet v1-like"/>
    <property type="match status" value="1"/>
</dbReference>
<organism evidence="3 4">
    <name type="scientific">Gordonia asplenii</name>
    <dbReference type="NCBI Taxonomy" id="2725283"/>
    <lineage>
        <taxon>Bacteria</taxon>
        <taxon>Bacillati</taxon>
        <taxon>Actinomycetota</taxon>
        <taxon>Actinomycetes</taxon>
        <taxon>Mycobacteriales</taxon>
        <taxon>Gordoniaceae</taxon>
        <taxon>Gordonia</taxon>
    </lineage>
</organism>
<evidence type="ECO:0000313" key="3">
    <source>
        <dbReference type="EMBL" id="NMO04532.1"/>
    </source>
</evidence>
<protein>
    <submittedName>
        <fullName evidence="3">Polyketide cyclase</fullName>
    </submittedName>
</protein>
<dbReference type="Pfam" id="PF08327">
    <property type="entry name" value="AHSA1"/>
    <property type="match status" value="1"/>
</dbReference>
<evidence type="ECO:0000256" key="1">
    <source>
        <dbReference type="ARBA" id="ARBA00006817"/>
    </source>
</evidence>
<dbReference type="Gene3D" id="3.30.530.20">
    <property type="match status" value="1"/>
</dbReference>
<dbReference type="AlphaFoldDB" id="A0A848L277"/>
<dbReference type="EMBL" id="JABBNB010000037">
    <property type="protein sequence ID" value="NMO04532.1"/>
    <property type="molecule type" value="Genomic_DNA"/>
</dbReference>
<comment type="caution">
    <text evidence="3">The sequence shown here is derived from an EMBL/GenBank/DDBJ whole genome shotgun (WGS) entry which is preliminary data.</text>
</comment>
<dbReference type="RefSeq" id="WP_170197037.1">
    <property type="nucleotide sequence ID" value="NZ_JABBNB010000037.1"/>
</dbReference>
<reference evidence="3 4" key="1">
    <citation type="submission" date="2020-04" db="EMBL/GenBank/DDBJ databases">
        <title>Gordonia sp. nov. TBRC 11910.</title>
        <authorList>
            <person name="Suriyachadkun C."/>
        </authorList>
    </citation>
    <scope>NUCLEOTIDE SEQUENCE [LARGE SCALE GENOMIC DNA]</scope>
    <source>
        <strain evidence="3 4">TBRC 11910</strain>
    </source>
</reference>
<comment type="similarity">
    <text evidence="1">Belongs to the AHA1 family.</text>
</comment>